<comment type="caution">
    <text evidence="26">The sequence shown here is derived from an EMBL/GenBank/DDBJ whole genome shotgun (WGS) entry which is preliminary data.</text>
</comment>
<evidence type="ECO:0000313" key="26">
    <source>
        <dbReference type="EMBL" id="KAG5597340.1"/>
    </source>
</evidence>
<dbReference type="InterPro" id="IPR008271">
    <property type="entry name" value="Ser/Thr_kinase_AS"/>
</dbReference>
<keyword evidence="7 21" id="KW-0812">Transmembrane</keyword>
<keyword evidence="15" id="KW-1015">Disulfide bond</keyword>
<dbReference type="Pfam" id="PF00954">
    <property type="entry name" value="S_locus_glycop"/>
    <property type="match status" value="1"/>
</dbReference>
<comment type="catalytic activity">
    <reaction evidence="19">
        <text>L-seryl-[protein] + ATP = O-phospho-L-seryl-[protein] + ADP + H(+)</text>
        <dbReference type="Rhea" id="RHEA:17989"/>
        <dbReference type="Rhea" id="RHEA-COMP:9863"/>
        <dbReference type="Rhea" id="RHEA-COMP:11604"/>
        <dbReference type="ChEBI" id="CHEBI:15378"/>
        <dbReference type="ChEBI" id="CHEBI:29999"/>
        <dbReference type="ChEBI" id="CHEBI:30616"/>
        <dbReference type="ChEBI" id="CHEBI:83421"/>
        <dbReference type="ChEBI" id="CHEBI:456216"/>
        <dbReference type="EC" id="2.7.11.1"/>
    </reaction>
</comment>
<dbReference type="PROSITE" id="PS00107">
    <property type="entry name" value="PROTEIN_KINASE_ATP"/>
    <property type="match status" value="1"/>
</dbReference>
<dbReference type="SMART" id="SM00473">
    <property type="entry name" value="PAN_AP"/>
    <property type="match status" value="2"/>
</dbReference>
<dbReference type="GO" id="GO:0016020">
    <property type="term" value="C:membrane"/>
    <property type="evidence" value="ECO:0007669"/>
    <property type="project" value="UniProtKB-SubCell"/>
</dbReference>
<evidence type="ECO:0000256" key="9">
    <source>
        <dbReference type="ARBA" id="ARBA00022734"/>
    </source>
</evidence>
<dbReference type="OrthoDB" id="4062651at2759"/>
<evidence type="ECO:0000256" key="18">
    <source>
        <dbReference type="ARBA" id="ARBA00047899"/>
    </source>
</evidence>
<proteinExistence type="predicted"/>
<dbReference type="GO" id="GO:0005524">
    <property type="term" value="F:ATP binding"/>
    <property type="evidence" value="ECO:0007669"/>
    <property type="project" value="UniProtKB-UniRule"/>
</dbReference>
<dbReference type="SMART" id="SM00220">
    <property type="entry name" value="S_TKc"/>
    <property type="match status" value="1"/>
</dbReference>
<dbReference type="FunFam" id="2.90.10.10:FF:000039">
    <property type="entry name" value="G-type lectin S-receptor-like serine/threonine-protein kinase SD2-5"/>
    <property type="match status" value="2"/>
</dbReference>
<dbReference type="PROSITE" id="PS50948">
    <property type="entry name" value="PAN"/>
    <property type="match status" value="1"/>
</dbReference>
<name>A0A9J5YDK0_SOLCO</name>
<dbReference type="PANTHER" id="PTHR47976:SF30">
    <property type="entry name" value="RECEPTOR-LIKE SERINE_THREONINE-PROTEIN KINASE"/>
    <property type="match status" value="1"/>
</dbReference>
<evidence type="ECO:0000256" key="3">
    <source>
        <dbReference type="ARBA" id="ARBA00022527"/>
    </source>
</evidence>
<dbReference type="GO" id="GO:0004674">
    <property type="term" value="F:protein serine/threonine kinase activity"/>
    <property type="evidence" value="ECO:0007669"/>
    <property type="project" value="UniProtKB-KW"/>
</dbReference>
<dbReference type="InterPro" id="IPR017441">
    <property type="entry name" value="Protein_kinase_ATP_BS"/>
</dbReference>
<dbReference type="SUPFAM" id="SSF56112">
    <property type="entry name" value="Protein kinase-like (PK-like)"/>
    <property type="match status" value="1"/>
</dbReference>
<dbReference type="CDD" id="cd00028">
    <property type="entry name" value="B_lectin"/>
    <property type="match status" value="2"/>
</dbReference>
<dbReference type="InterPro" id="IPR003609">
    <property type="entry name" value="Pan_app"/>
</dbReference>
<evidence type="ECO:0000256" key="7">
    <source>
        <dbReference type="ARBA" id="ARBA00022692"/>
    </source>
</evidence>
<evidence type="ECO:0000256" key="14">
    <source>
        <dbReference type="ARBA" id="ARBA00023136"/>
    </source>
</evidence>
<dbReference type="InterPro" id="IPR051343">
    <property type="entry name" value="G-type_lectin_kinases/EP1-like"/>
</dbReference>
<evidence type="ECO:0000256" key="2">
    <source>
        <dbReference type="ARBA" id="ARBA00012513"/>
    </source>
</evidence>
<keyword evidence="9" id="KW-0430">Lectin</keyword>
<evidence type="ECO:0000256" key="13">
    <source>
        <dbReference type="ARBA" id="ARBA00022989"/>
    </source>
</evidence>
<dbReference type="EC" id="2.7.11.1" evidence="2"/>
<dbReference type="Proteomes" id="UP000824120">
    <property type="component" value="Chromosome 7"/>
</dbReference>
<keyword evidence="8 22" id="KW-0732">Signal</keyword>
<evidence type="ECO:0000256" key="16">
    <source>
        <dbReference type="ARBA" id="ARBA00023170"/>
    </source>
</evidence>
<feature type="domain" description="Bulb-type lectin" evidence="24">
    <location>
        <begin position="46"/>
        <end position="176"/>
    </location>
</feature>
<evidence type="ECO:0000256" key="19">
    <source>
        <dbReference type="ARBA" id="ARBA00048679"/>
    </source>
</evidence>
<keyword evidence="27" id="KW-1185">Reference proteome</keyword>
<dbReference type="GO" id="GO:0048544">
    <property type="term" value="P:recognition of pollen"/>
    <property type="evidence" value="ECO:0007669"/>
    <property type="project" value="InterPro"/>
</dbReference>
<dbReference type="Gene3D" id="2.90.10.30">
    <property type="match status" value="3"/>
</dbReference>
<evidence type="ECO:0000256" key="20">
    <source>
        <dbReference type="PROSITE-ProRule" id="PRU10141"/>
    </source>
</evidence>
<dbReference type="SMART" id="SM00108">
    <property type="entry name" value="B_lectin"/>
    <property type="match status" value="3"/>
</dbReference>
<evidence type="ECO:0000259" key="23">
    <source>
        <dbReference type="PROSITE" id="PS50011"/>
    </source>
</evidence>
<dbReference type="EMBL" id="JACXVP010000007">
    <property type="protein sequence ID" value="KAG5597340.1"/>
    <property type="molecule type" value="Genomic_DNA"/>
</dbReference>
<evidence type="ECO:0000256" key="8">
    <source>
        <dbReference type="ARBA" id="ARBA00022729"/>
    </source>
</evidence>
<feature type="domain" description="Bulb-type lectin" evidence="24">
    <location>
        <begin position="1212"/>
        <end position="1333"/>
    </location>
</feature>
<dbReference type="FunFam" id="3.30.200.20:FF:000178">
    <property type="entry name" value="serine/threonine-protein kinase PBS1-like"/>
    <property type="match status" value="1"/>
</dbReference>
<keyword evidence="5" id="KW-0597">Phosphoprotein</keyword>
<feature type="domain" description="Protein kinase" evidence="23">
    <location>
        <begin position="963"/>
        <end position="1236"/>
    </location>
</feature>
<feature type="binding site" evidence="20">
    <location>
        <position position="991"/>
    </location>
    <ligand>
        <name>ATP</name>
        <dbReference type="ChEBI" id="CHEBI:30616"/>
    </ligand>
</feature>
<dbReference type="Gene3D" id="3.30.200.20">
    <property type="entry name" value="Phosphorylase Kinase, domain 1"/>
    <property type="match status" value="1"/>
</dbReference>
<reference evidence="26 27" key="1">
    <citation type="submission" date="2020-09" db="EMBL/GenBank/DDBJ databases">
        <title>De no assembly of potato wild relative species, Solanum commersonii.</title>
        <authorList>
            <person name="Cho K."/>
        </authorList>
    </citation>
    <scope>NUCLEOTIDE SEQUENCE [LARGE SCALE GENOMIC DNA]</scope>
    <source>
        <strain evidence="26">LZ3.2</strain>
        <tissue evidence="26">Leaf</tissue>
    </source>
</reference>
<gene>
    <name evidence="26" type="ORF">H5410_038572</name>
</gene>
<dbReference type="InterPro" id="IPR001480">
    <property type="entry name" value="Bulb-type_lectin_dom"/>
</dbReference>
<evidence type="ECO:0000256" key="11">
    <source>
        <dbReference type="ARBA" id="ARBA00022777"/>
    </source>
</evidence>
<dbReference type="Pfam" id="PF00069">
    <property type="entry name" value="Pkinase"/>
    <property type="match status" value="1"/>
</dbReference>
<feature type="domain" description="Bulb-type lectin" evidence="24">
    <location>
        <begin position="488"/>
        <end position="618"/>
    </location>
</feature>
<evidence type="ECO:0000256" key="4">
    <source>
        <dbReference type="ARBA" id="ARBA00022536"/>
    </source>
</evidence>
<keyword evidence="12 20" id="KW-0067">ATP-binding</keyword>
<dbReference type="SUPFAM" id="SSF51110">
    <property type="entry name" value="alpha-D-mannose-specific plant lectins"/>
    <property type="match status" value="3"/>
</dbReference>
<keyword evidence="13 21" id="KW-1133">Transmembrane helix</keyword>
<keyword evidence="11" id="KW-0418">Kinase</keyword>
<dbReference type="Pfam" id="PF01453">
    <property type="entry name" value="B_lectin"/>
    <property type="match status" value="3"/>
</dbReference>
<keyword evidence="4" id="KW-0245">EGF-like domain</keyword>
<dbReference type="GO" id="GO:0030246">
    <property type="term" value="F:carbohydrate binding"/>
    <property type="evidence" value="ECO:0007669"/>
    <property type="project" value="UniProtKB-KW"/>
</dbReference>
<keyword evidence="17" id="KW-0325">Glycoprotein</keyword>
<dbReference type="FunFam" id="1.10.510.10:FF:000248">
    <property type="entry name" value="S-receptor-like kinase 5"/>
    <property type="match status" value="1"/>
</dbReference>
<sequence>MALCKIFPFAFILLCCSCYLISGQRFDYPTANLSTTWINSVSAPHSVDFTDGSRVRAILLRGTFGPKYACGFYCNGNCDTYLFAIFIVQTNSASQITSPAIGFPQVVWSANRNKPVKINSTLQLTAQGDLVLRNADGTLAWSTNTAGKSVAGLSLTDEGNLVLFDSKNATVWQSFDHPTDALVPGQKLVSGMKLTASVSTTNWTEGGLFSLSAIDNGLVAFIEANPPQTYFDATIGGLDPSGGSNYVKYLDGSLTFFTNSSGTTKLVLVSITPASSAQYMKLESNGHLKVYEWKNRWGEVDDLLTGFRGVCNYPTVCGRYGICTMGQCSCPISSNSNTYFRPINVRLPNLGCSEAKKLTCNNLKKHRLLEVEDVDYFTFTADISNTDVNTCKRACLNKCSCKAAFFRSGLNSSRAIGECYLPTEIFSLMNNEKDKTRYDSVAFIKVQFLPFFFFILSCSFHLITSQPYDYPSANLSTTWINSISADHSVNFTDGSTIRAILLRGTFGPKYACGFYCNGNCDTYLFAIFIVQTNSISRITSPAIGFPQVVWSANRNKPVRINSTLELTAEGDLVLRDPDGTLAWSTNTTGKSIAGLNLTDEGNLVLFDSKNATVWQSFGHPTDALVPGQRLVPGMKLTASVSTTNWTERGLFSLSATDDGFVALVESNPPQTYFDATIFGLNASRGSNYVVYLNGSLALLSNSSNSSNSQTLVSFSLATSAQYMRLESDGHLKVYEWQTGWTEMDDLLTGFNGECYYPMACGRYGICSRGQCSCPKSSSNSTTYFRQIDDRQGNLGCSEVTRLTCNALSNHRFLDLQDVDYFTFTTDITNTSMNTCKDACLRSCSCKAALFRSGLNSSRGDCYLPSEIFSLANNEKDKTRYDSHAFIKVQVEPEVAAAEEKKRVNGAILGSVIGVSILGIIIGIAVFIFWKKKRKANEDEEDYLDHVPGMPTRFSYDDLKAATENFTKKLGQGGFGSVFEGCLADGTKIAVKCLDGIGQVKTSFLAEVETIGSIHHVNLVQLIGFCAEKSHRLLVYECMSNGSLEKWIYHGKQEQTLDWNCRRKIIQDIAKGLAYLHEECRQKILHLDIKPPNILLDEKYNAKLADFGLSKLIDRNQSQVMTQMRGTPGYLAPEWLSGVITEKVDVYSFGIVLLEILSGRRHFEASESEDQQVMVNLFRRKAEEGQLVDLIDKHSEDMQFYKEEVVKAMQIAAWCLQSDYTKRPSMSMVVKAMEGVIDVDKDLDYSFRPQTVSAIPYISLADSTPLLPSILSGPRANATLQLRQDGGLFLMDSDDTLIWNTNTSRKFVAGFNLTVMGNFVLFDKSNGTIWQSFDHPTDTLVPGQNMSTDRS</sequence>
<keyword evidence="10 20" id="KW-0547">Nucleotide-binding</keyword>
<dbReference type="Gene3D" id="1.10.510.10">
    <property type="entry name" value="Transferase(Phosphotransferase) domain 1"/>
    <property type="match status" value="1"/>
</dbReference>
<dbReference type="FunFam" id="2.90.10.30:FF:000003">
    <property type="entry name" value="Os04g0303100 protein"/>
    <property type="match status" value="3"/>
</dbReference>
<evidence type="ECO:0000259" key="24">
    <source>
        <dbReference type="PROSITE" id="PS50927"/>
    </source>
</evidence>
<keyword evidence="3" id="KW-0723">Serine/threonine-protein kinase</keyword>
<evidence type="ECO:0000256" key="22">
    <source>
        <dbReference type="SAM" id="SignalP"/>
    </source>
</evidence>
<dbReference type="PROSITE" id="PS00108">
    <property type="entry name" value="PROTEIN_KINASE_ST"/>
    <property type="match status" value="1"/>
</dbReference>
<feature type="signal peptide" evidence="22">
    <location>
        <begin position="1"/>
        <end position="23"/>
    </location>
</feature>
<evidence type="ECO:0000256" key="10">
    <source>
        <dbReference type="ARBA" id="ARBA00022741"/>
    </source>
</evidence>
<dbReference type="InterPro" id="IPR000719">
    <property type="entry name" value="Prot_kinase_dom"/>
</dbReference>
<evidence type="ECO:0000256" key="12">
    <source>
        <dbReference type="ARBA" id="ARBA00022840"/>
    </source>
</evidence>
<evidence type="ECO:0000259" key="25">
    <source>
        <dbReference type="PROSITE" id="PS50948"/>
    </source>
</evidence>
<comment type="catalytic activity">
    <reaction evidence="18">
        <text>L-threonyl-[protein] + ATP = O-phospho-L-threonyl-[protein] + ADP + H(+)</text>
        <dbReference type="Rhea" id="RHEA:46608"/>
        <dbReference type="Rhea" id="RHEA-COMP:11060"/>
        <dbReference type="Rhea" id="RHEA-COMP:11605"/>
        <dbReference type="ChEBI" id="CHEBI:15378"/>
        <dbReference type="ChEBI" id="CHEBI:30013"/>
        <dbReference type="ChEBI" id="CHEBI:30616"/>
        <dbReference type="ChEBI" id="CHEBI:61977"/>
        <dbReference type="ChEBI" id="CHEBI:456216"/>
        <dbReference type="EC" id="2.7.11.1"/>
    </reaction>
</comment>
<keyword evidence="16" id="KW-0675">Receptor</keyword>
<dbReference type="InterPro" id="IPR000858">
    <property type="entry name" value="S_locus_glycoprot_dom"/>
</dbReference>
<dbReference type="InterPro" id="IPR011009">
    <property type="entry name" value="Kinase-like_dom_sf"/>
</dbReference>
<evidence type="ECO:0000256" key="5">
    <source>
        <dbReference type="ARBA" id="ARBA00022553"/>
    </source>
</evidence>
<dbReference type="PANTHER" id="PTHR47976">
    <property type="entry name" value="G-TYPE LECTIN S-RECEPTOR-LIKE SERINE/THREONINE-PROTEIN KINASE SD2-5"/>
    <property type="match status" value="1"/>
</dbReference>
<evidence type="ECO:0000256" key="6">
    <source>
        <dbReference type="ARBA" id="ARBA00022679"/>
    </source>
</evidence>
<dbReference type="PROSITE" id="PS50011">
    <property type="entry name" value="PROTEIN_KINASE_DOM"/>
    <property type="match status" value="1"/>
</dbReference>
<protein>
    <recommendedName>
        <fullName evidence="2">non-specific serine/threonine protein kinase</fullName>
        <ecNumber evidence="2">2.7.11.1</ecNumber>
    </recommendedName>
</protein>
<keyword evidence="6" id="KW-0808">Transferase</keyword>
<feature type="domain" description="Apple" evidence="25">
    <location>
        <begin position="804"/>
        <end position="884"/>
    </location>
</feature>
<accession>A0A9J5YDK0</accession>
<dbReference type="PROSITE" id="PS50927">
    <property type="entry name" value="BULB_LECTIN"/>
    <property type="match status" value="3"/>
</dbReference>
<evidence type="ECO:0000256" key="1">
    <source>
        <dbReference type="ARBA" id="ARBA00004479"/>
    </source>
</evidence>
<feature type="chain" id="PRO_5039900006" description="non-specific serine/threonine protein kinase" evidence="22">
    <location>
        <begin position="24"/>
        <end position="1350"/>
    </location>
</feature>
<evidence type="ECO:0000256" key="21">
    <source>
        <dbReference type="SAM" id="Phobius"/>
    </source>
</evidence>
<comment type="subcellular location">
    <subcellularLocation>
        <location evidence="1">Membrane</location>
        <topology evidence="1">Single-pass type I membrane protein</topology>
    </subcellularLocation>
</comment>
<evidence type="ECO:0000256" key="17">
    <source>
        <dbReference type="ARBA" id="ARBA00023180"/>
    </source>
</evidence>
<feature type="transmembrane region" description="Helical" evidence="21">
    <location>
        <begin position="907"/>
        <end position="929"/>
    </location>
</feature>
<organism evidence="26 27">
    <name type="scientific">Solanum commersonii</name>
    <name type="common">Commerson's wild potato</name>
    <name type="synonym">Commerson's nightshade</name>
    <dbReference type="NCBI Taxonomy" id="4109"/>
    <lineage>
        <taxon>Eukaryota</taxon>
        <taxon>Viridiplantae</taxon>
        <taxon>Streptophyta</taxon>
        <taxon>Embryophyta</taxon>
        <taxon>Tracheophyta</taxon>
        <taxon>Spermatophyta</taxon>
        <taxon>Magnoliopsida</taxon>
        <taxon>eudicotyledons</taxon>
        <taxon>Gunneridae</taxon>
        <taxon>Pentapetalae</taxon>
        <taxon>asterids</taxon>
        <taxon>lamiids</taxon>
        <taxon>Solanales</taxon>
        <taxon>Solanaceae</taxon>
        <taxon>Solanoideae</taxon>
        <taxon>Solaneae</taxon>
        <taxon>Solanum</taxon>
    </lineage>
</organism>
<evidence type="ECO:0000256" key="15">
    <source>
        <dbReference type="ARBA" id="ARBA00023157"/>
    </source>
</evidence>
<dbReference type="InterPro" id="IPR036426">
    <property type="entry name" value="Bulb-type_lectin_dom_sf"/>
</dbReference>
<keyword evidence="14 21" id="KW-0472">Membrane</keyword>
<dbReference type="CDD" id="cd14066">
    <property type="entry name" value="STKc_IRAK"/>
    <property type="match status" value="1"/>
</dbReference>
<evidence type="ECO:0000313" key="27">
    <source>
        <dbReference type="Proteomes" id="UP000824120"/>
    </source>
</evidence>